<dbReference type="InterPro" id="IPR035969">
    <property type="entry name" value="Rab-GAP_TBC_sf"/>
</dbReference>
<feature type="compositionally biased region" description="Low complexity" evidence="3">
    <location>
        <begin position="664"/>
        <end position="683"/>
    </location>
</feature>
<sequence length="782" mass="86948">MPGYNTWVSSPSWYGMNWKSIDPSNDPNNKMGLPTNRMGLNSDSKRTVQKFWRQLDDFHSLTDLKIAVSSHKEPQITAGLRSVCWKIFLLFKSLDRSTWPTQLTETRSTYNSLRSHYLRAIQHPDEFESSVDPLSENEESPWVALRADENLRAEIFQDIERCMPDNVYFRQPATQNMMLDVLFVFCKMNENIGYRQGMHEILAPILWVVERDAVDRTGPENRSSNRAYAEILDSKYIEHDTYTLFTLVMRTAKEFYAPAESGAASKDTPMLIRSSRIFDRYLPKADPALSEHLIKLEIVPQIFLLRWIRLLFGREFPLDSVLKMWDALFAIDSTLELVDMISVAMLLRIRWKLIASDTNEVFTLLLRYPEPDAPAYTFIKDALYLRDHLTPEGGAEIITRYGQKAPPIEKKAPEERIPSPPPSFASSRTRPAIGSPRSFMAQQSGGIESLLQNAAKGVLDRGSQWGVGKAIRDAVGEVKKNVEAIQSGPASGQTTPRSGGREFRRPAPIGTAQDTRAQLGVATKRIEALEKRNKNLAEMLEGAVGSLWEYHKNQSDTPKEDKKDMKEQMESLSLAIAKVQFVQVYLEDSSIPLPTEDPASGTVSPKPTTTAPIPERTSSAPPASSPTRSRQSKAKATAAPAPATPRVSSPVQQEQPMSPPAQPPTAASAASLSPRSRPLLTSSNFSWMLGGGGDVEPARSTFAKASEHTAFPSDEKRRMRGNMGKGYLFGDEEEDDTAAPKGQGKRGSVSGKGAKKGKEPAEMEVEEEIIDLEDVGKSRAVS</sequence>
<dbReference type="FunFam" id="1.10.472.80:FF:000038">
    <property type="entry name" value="TBC1 domain family member 5"/>
    <property type="match status" value="1"/>
</dbReference>
<keyword evidence="6" id="KW-1185">Reference proteome</keyword>
<gene>
    <name evidence="5" type="ORF">BU24DRAFT_429677</name>
</gene>
<dbReference type="AlphaFoldDB" id="A0A6A5Y752"/>
<reference evidence="5" key="1">
    <citation type="journal article" date="2020" name="Stud. Mycol.">
        <title>101 Dothideomycetes genomes: a test case for predicting lifestyles and emergence of pathogens.</title>
        <authorList>
            <person name="Haridas S."/>
            <person name="Albert R."/>
            <person name="Binder M."/>
            <person name="Bloem J."/>
            <person name="Labutti K."/>
            <person name="Salamov A."/>
            <person name="Andreopoulos B."/>
            <person name="Baker S."/>
            <person name="Barry K."/>
            <person name="Bills G."/>
            <person name="Bluhm B."/>
            <person name="Cannon C."/>
            <person name="Castanera R."/>
            <person name="Culley D."/>
            <person name="Daum C."/>
            <person name="Ezra D."/>
            <person name="Gonzalez J."/>
            <person name="Henrissat B."/>
            <person name="Kuo A."/>
            <person name="Liang C."/>
            <person name="Lipzen A."/>
            <person name="Lutzoni F."/>
            <person name="Magnuson J."/>
            <person name="Mondo S."/>
            <person name="Nolan M."/>
            <person name="Ohm R."/>
            <person name="Pangilinan J."/>
            <person name="Park H.-J."/>
            <person name="Ramirez L."/>
            <person name="Alfaro M."/>
            <person name="Sun H."/>
            <person name="Tritt A."/>
            <person name="Yoshinaga Y."/>
            <person name="Zwiers L.-H."/>
            <person name="Turgeon B."/>
            <person name="Goodwin S."/>
            <person name="Spatafora J."/>
            <person name="Crous P."/>
            <person name="Grigoriev I."/>
        </authorList>
    </citation>
    <scope>NUCLEOTIDE SEQUENCE</scope>
    <source>
        <strain evidence="5">CBS 175.79</strain>
    </source>
</reference>
<evidence type="ECO:0000259" key="4">
    <source>
        <dbReference type="PROSITE" id="PS50086"/>
    </source>
</evidence>
<evidence type="ECO:0000256" key="2">
    <source>
        <dbReference type="SAM" id="Coils"/>
    </source>
</evidence>
<dbReference type="PROSITE" id="PS50086">
    <property type="entry name" value="TBC_RABGAP"/>
    <property type="match status" value="1"/>
</dbReference>
<dbReference type="GeneID" id="54287158"/>
<dbReference type="PANTHER" id="PTHR22957:SF337">
    <property type="entry name" value="TBC1 DOMAIN FAMILY MEMBER 5"/>
    <property type="match status" value="1"/>
</dbReference>
<dbReference type="Proteomes" id="UP000799778">
    <property type="component" value="Unassembled WGS sequence"/>
</dbReference>
<dbReference type="RefSeq" id="XP_033388969.1">
    <property type="nucleotide sequence ID" value="XM_033529761.1"/>
</dbReference>
<evidence type="ECO:0000313" key="5">
    <source>
        <dbReference type="EMBL" id="KAF2020630.1"/>
    </source>
</evidence>
<evidence type="ECO:0000313" key="6">
    <source>
        <dbReference type="Proteomes" id="UP000799778"/>
    </source>
</evidence>
<name>A0A6A5Y752_9PLEO</name>
<organism evidence="5 6">
    <name type="scientific">Aaosphaeria arxii CBS 175.79</name>
    <dbReference type="NCBI Taxonomy" id="1450172"/>
    <lineage>
        <taxon>Eukaryota</taxon>
        <taxon>Fungi</taxon>
        <taxon>Dikarya</taxon>
        <taxon>Ascomycota</taxon>
        <taxon>Pezizomycotina</taxon>
        <taxon>Dothideomycetes</taxon>
        <taxon>Pleosporomycetidae</taxon>
        <taxon>Pleosporales</taxon>
        <taxon>Pleosporales incertae sedis</taxon>
        <taxon>Aaosphaeria</taxon>
    </lineage>
</organism>
<feature type="compositionally biased region" description="Polar residues" evidence="3">
    <location>
        <begin position="601"/>
        <end position="611"/>
    </location>
</feature>
<feature type="compositionally biased region" description="Low complexity" evidence="3">
    <location>
        <begin position="616"/>
        <end position="645"/>
    </location>
</feature>
<protein>
    <submittedName>
        <fullName evidence="5">RabGAP/TBC</fullName>
    </submittedName>
</protein>
<keyword evidence="2" id="KW-0175">Coiled coil</keyword>
<feature type="domain" description="Rab-GAP TBC" evidence="4">
    <location>
        <begin position="75"/>
        <end position="332"/>
    </location>
</feature>
<dbReference type="OrthoDB" id="27140at2759"/>
<dbReference type="PANTHER" id="PTHR22957">
    <property type="entry name" value="TBC1 DOMAIN FAMILY MEMBER GTPASE-ACTIVATING PROTEIN"/>
    <property type="match status" value="1"/>
</dbReference>
<dbReference type="Gene3D" id="1.10.8.270">
    <property type="entry name" value="putative rabgap domain of human tbc1 domain family member 14 like domains"/>
    <property type="match status" value="1"/>
</dbReference>
<dbReference type="SMART" id="SM00164">
    <property type="entry name" value="TBC"/>
    <property type="match status" value="1"/>
</dbReference>
<dbReference type="EMBL" id="ML978066">
    <property type="protein sequence ID" value="KAF2020630.1"/>
    <property type="molecule type" value="Genomic_DNA"/>
</dbReference>
<dbReference type="GO" id="GO:0005096">
    <property type="term" value="F:GTPase activator activity"/>
    <property type="evidence" value="ECO:0007669"/>
    <property type="project" value="UniProtKB-KW"/>
</dbReference>
<dbReference type="Gene3D" id="1.10.472.80">
    <property type="entry name" value="Ypt/Rab-GAP domain of gyp1p, domain 3"/>
    <property type="match status" value="1"/>
</dbReference>
<keyword evidence="1" id="KW-0343">GTPase activation</keyword>
<feature type="compositionally biased region" description="Acidic residues" evidence="3">
    <location>
        <begin position="762"/>
        <end position="773"/>
    </location>
</feature>
<proteinExistence type="predicted"/>
<dbReference type="InterPro" id="IPR000195">
    <property type="entry name" value="Rab-GAP-TBC_dom"/>
</dbReference>
<dbReference type="FunFam" id="1.10.8.270:FF:000031">
    <property type="entry name" value="TBC1 domain family member 5"/>
    <property type="match status" value="1"/>
</dbReference>
<feature type="region of interest" description="Disordered" evidence="3">
    <location>
        <begin position="482"/>
        <end position="508"/>
    </location>
</feature>
<evidence type="ECO:0000256" key="1">
    <source>
        <dbReference type="ARBA" id="ARBA00022468"/>
    </source>
</evidence>
<dbReference type="SUPFAM" id="SSF47923">
    <property type="entry name" value="Ypt/Rab-GAP domain of gyp1p"/>
    <property type="match status" value="2"/>
</dbReference>
<feature type="region of interest" description="Disordered" evidence="3">
    <location>
        <begin position="410"/>
        <end position="430"/>
    </location>
</feature>
<dbReference type="Pfam" id="PF00566">
    <property type="entry name" value="RabGAP-TBC"/>
    <property type="match status" value="1"/>
</dbReference>
<accession>A0A6A5Y752</accession>
<feature type="compositionally biased region" description="Polar residues" evidence="3">
    <location>
        <begin position="488"/>
        <end position="497"/>
    </location>
</feature>
<feature type="coiled-coil region" evidence="2">
    <location>
        <begin position="512"/>
        <end position="546"/>
    </location>
</feature>
<feature type="region of interest" description="Disordered" evidence="3">
    <location>
        <begin position="591"/>
        <end position="782"/>
    </location>
</feature>
<evidence type="ECO:0000256" key="3">
    <source>
        <dbReference type="SAM" id="MobiDB-lite"/>
    </source>
</evidence>